<dbReference type="PANTHER" id="PTHR42973:SF7">
    <property type="entry name" value="FAD-BINDING PCMH-TYPE DOMAIN-CONTAINING PROTEIN"/>
    <property type="match status" value="1"/>
</dbReference>
<evidence type="ECO:0000256" key="1">
    <source>
        <dbReference type="ARBA" id="ARBA00005466"/>
    </source>
</evidence>
<dbReference type="Proteomes" id="UP000434172">
    <property type="component" value="Unassembled WGS sequence"/>
</dbReference>
<protein>
    <submittedName>
        <fullName evidence="6">D-lactate dehydrogenase</fullName>
    </submittedName>
</protein>
<dbReference type="InterPro" id="IPR006094">
    <property type="entry name" value="Oxid_FAD_bind_N"/>
</dbReference>
<evidence type="ECO:0000256" key="4">
    <source>
        <dbReference type="ARBA" id="ARBA00023002"/>
    </source>
</evidence>
<dbReference type="InterPro" id="IPR016167">
    <property type="entry name" value="FAD-bd_PCMH_sub1"/>
</dbReference>
<dbReference type="Gene3D" id="3.40.462.20">
    <property type="match status" value="1"/>
</dbReference>
<comment type="similarity">
    <text evidence="1">Belongs to the oxygen-dependent FAD-linked oxidoreductase family.</text>
</comment>
<evidence type="ECO:0000313" key="7">
    <source>
        <dbReference type="Proteomes" id="UP000434172"/>
    </source>
</evidence>
<organism evidence="6 7">
    <name type="scientific">Colletotrichum asianum</name>
    <dbReference type="NCBI Taxonomy" id="702518"/>
    <lineage>
        <taxon>Eukaryota</taxon>
        <taxon>Fungi</taxon>
        <taxon>Dikarya</taxon>
        <taxon>Ascomycota</taxon>
        <taxon>Pezizomycotina</taxon>
        <taxon>Sordariomycetes</taxon>
        <taxon>Hypocreomycetidae</taxon>
        <taxon>Glomerellales</taxon>
        <taxon>Glomerellaceae</taxon>
        <taxon>Colletotrichum</taxon>
        <taxon>Colletotrichum gloeosporioides species complex</taxon>
    </lineage>
</organism>
<dbReference type="GO" id="GO:0016491">
    <property type="term" value="F:oxidoreductase activity"/>
    <property type="evidence" value="ECO:0007669"/>
    <property type="project" value="UniProtKB-KW"/>
</dbReference>
<comment type="caution">
    <text evidence="6">The sequence shown here is derived from an EMBL/GenBank/DDBJ whole genome shotgun (WGS) entry which is preliminary data.</text>
</comment>
<accession>A0A8H3ZSL7</accession>
<dbReference type="SUPFAM" id="SSF56176">
    <property type="entry name" value="FAD-binding/transporter-associated domain-like"/>
    <property type="match status" value="1"/>
</dbReference>
<dbReference type="InterPro" id="IPR016166">
    <property type="entry name" value="FAD-bd_PCMH"/>
</dbReference>
<dbReference type="PANTHER" id="PTHR42973">
    <property type="entry name" value="BINDING OXIDOREDUCTASE, PUTATIVE (AFU_ORTHOLOGUE AFUA_1G17690)-RELATED"/>
    <property type="match status" value="1"/>
</dbReference>
<dbReference type="Pfam" id="PF01565">
    <property type="entry name" value="FAD_binding_4"/>
    <property type="match status" value="1"/>
</dbReference>
<name>A0A8H3ZSL7_9PEZI</name>
<evidence type="ECO:0000259" key="5">
    <source>
        <dbReference type="PROSITE" id="PS51387"/>
    </source>
</evidence>
<dbReference type="AlphaFoldDB" id="A0A8H3ZSL7"/>
<dbReference type="Gene3D" id="3.30.43.10">
    <property type="entry name" value="Uridine Diphospho-n-acetylenolpyruvylglucosamine Reductase, domain 2"/>
    <property type="match status" value="1"/>
</dbReference>
<dbReference type="InterPro" id="IPR050416">
    <property type="entry name" value="FAD-linked_Oxidoreductase"/>
</dbReference>
<evidence type="ECO:0000256" key="3">
    <source>
        <dbReference type="ARBA" id="ARBA00022827"/>
    </source>
</evidence>
<gene>
    <name evidence="6" type="ORF">GQ607_002217</name>
</gene>
<keyword evidence="3" id="KW-0274">FAD</keyword>
<dbReference type="GO" id="GO:0071949">
    <property type="term" value="F:FAD binding"/>
    <property type="evidence" value="ECO:0007669"/>
    <property type="project" value="InterPro"/>
</dbReference>
<evidence type="ECO:0000256" key="2">
    <source>
        <dbReference type="ARBA" id="ARBA00022630"/>
    </source>
</evidence>
<keyword evidence="7" id="KW-1185">Reference proteome</keyword>
<proteinExistence type="inferred from homology"/>
<dbReference type="InterPro" id="IPR016169">
    <property type="entry name" value="FAD-bd_PCMH_sub2"/>
</dbReference>
<evidence type="ECO:0000313" key="6">
    <source>
        <dbReference type="EMBL" id="KAF0330338.1"/>
    </source>
</evidence>
<dbReference type="OrthoDB" id="407275at2759"/>
<feature type="domain" description="FAD-binding PCMH-type" evidence="5">
    <location>
        <begin position="36"/>
        <end position="203"/>
    </location>
</feature>
<dbReference type="PROSITE" id="PS51387">
    <property type="entry name" value="FAD_PCMH"/>
    <property type="match status" value="1"/>
</dbReference>
<dbReference type="Gene3D" id="3.30.465.10">
    <property type="match status" value="1"/>
</dbReference>
<sequence>MGSLTTLEDFLEKHPSIKTYSPSDETFHSLRQTYVSTPAIPRLIARPQSAEDVAALVSHCSKTSTPFVIRSGGHDMSARSTVDGILQIDMRDIKYVNVSPDKKSARLGGGVLNGDLQAALEKEDLMTPTGTVGSVGYVGWATLGGYSFFTASLGMGVDQILGAKVVLANGELIDADEELLVGIRGAGPALGVIVEIEIKVYPKTEIQGGLIMFDSTDFGGAIKTFWTNWAKLLKEKTLPDLLCIQPAVVEVPRIGKTFACAFTWNGPASDESDAWLEEICKLAPVVMKMVAPTSPSAMIAQVTALTSPATIPGSSYGVSTKTLALSEDMADLYAEFATKLPGDGALLSMHQLRGKASRDDHLPGVFRWREEHNLLEIVGLTVTKEKSQEAKEWADGYRDALVELDGVIEGGYYSLLPKGQFAMEVVYGDHWETVKKLKKKVDPGNIFKFAFGK</sequence>
<keyword evidence="2" id="KW-0285">Flavoprotein</keyword>
<reference evidence="6 7" key="1">
    <citation type="submission" date="2019-12" db="EMBL/GenBank/DDBJ databases">
        <title>A genome sequence resource for the geographically widespread anthracnose pathogen Colletotrichum asianum.</title>
        <authorList>
            <person name="Meng Y."/>
        </authorList>
    </citation>
    <scope>NUCLEOTIDE SEQUENCE [LARGE SCALE GENOMIC DNA]</scope>
    <source>
        <strain evidence="6 7">ICMP 18580</strain>
    </source>
</reference>
<dbReference type="EMBL" id="WOWK01000007">
    <property type="protein sequence ID" value="KAF0330338.1"/>
    <property type="molecule type" value="Genomic_DNA"/>
</dbReference>
<dbReference type="InterPro" id="IPR036318">
    <property type="entry name" value="FAD-bd_PCMH-like_sf"/>
</dbReference>
<keyword evidence="4" id="KW-0560">Oxidoreductase</keyword>